<protein>
    <recommendedName>
        <fullName evidence="7">Inner membrane protein YphA</fullName>
    </recommendedName>
</protein>
<dbReference type="RefSeq" id="WP_114044982.1">
    <property type="nucleotide sequence ID" value="NZ_CP025198.1"/>
</dbReference>
<evidence type="ECO:0000256" key="4">
    <source>
        <dbReference type="ARBA" id="ARBA00023136"/>
    </source>
</evidence>
<evidence type="ECO:0000313" key="6">
    <source>
        <dbReference type="Proteomes" id="UP000251995"/>
    </source>
</evidence>
<reference evidence="5 6" key="1">
    <citation type="submission" date="2017-12" db="EMBL/GenBank/DDBJ databases">
        <title>The whole genome sequence of the Acidipropionibacterium virtanenii sp. nov. type strain JS278.</title>
        <authorList>
            <person name="Laine P."/>
            <person name="Deptula P."/>
            <person name="Varmanen P."/>
            <person name="Auvinen P."/>
        </authorList>
    </citation>
    <scope>NUCLEOTIDE SEQUENCE [LARGE SCALE GENOMIC DNA]</scope>
    <source>
        <strain evidence="5 6">JS278</strain>
    </source>
</reference>
<sequence>MSVLKFIARSALAATFINGGIGEFRNAEHMAPAVDGAKEKLPASVRSLADSADSASLVKLDGAVMTAAGAALALGIKPRCAAAVLAAQMIPVTIVGHPFWEAEPEARQGQQIHFFKNLSLAGGLLCIALGGAGKKNQ</sequence>
<keyword evidence="4" id="KW-0472">Membrane</keyword>
<dbReference type="OrthoDB" id="329282at2"/>
<dbReference type="Pfam" id="PF02077">
    <property type="entry name" value="SURF4"/>
    <property type="match status" value="1"/>
</dbReference>
<dbReference type="GO" id="GO:0016020">
    <property type="term" value="C:membrane"/>
    <property type="evidence" value="ECO:0007669"/>
    <property type="project" value="UniProtKB-SubCell"/>
</dbReference>
<dbReference type="KEGG" id="acij:JS278_01919"/>
<keyword evidence="6" id="KW-1185">Reference proteome</keyword>
<comment type="subcellular location">
    <subcellularLocation>
        <location evidence="1">Membrane</location>
        <topology evidence="1">Multi-pass membrane protein</topology>
    </subcellularLocation>
</comment>
<name>A0A344UUX7_9ACTN</name>
<keyword evidence="2" id="KW-0812">Transmembrane</keyword>
<gene>
    <name evidence="5" type="ORF">JS278_01919</name>
</gene>
<evidence type="ECO:0008006" key="7">
    <source>
        <dbReference type="Google" id="ProtNLM"/>
    </source>
</evidence>
<keyword evidence="3" id="KW-1133">Transmembrane helix</keyword>
<evidence type="ECO:0000313" key="5">
    <source>
        <dbReference type="EMBL" id="AXE39075.1"/>
    </source>
</evidence>
<dbReference type="EMBL" id="CP025198">
    <property type="protein sequence ID" value="AXE39075.1"/>
    <property type="molecule type" value="Genomic_DNA"/>
</dbReference>
<evidence type="ECO:0000256" key="1">
    <source>
        <dbReference type="ARBA" id="ARBA00004141"/>
    </source>
</evidence>
<dbReference type="InterPro" id="IPR002995">
    <property type="entry name" value="Surf4"/>
</dbReference>
<evidence type="ECO:0000256" key="2">
    <source>
        <dbReference type="ARBA" id="ARBA00022692"/>
    </source>
</evidence>
<accession>A0A344UUX7</accession>
<dbReference type="Proteomes" id="UP000251995">
    <property type="component" value="Chromosome"/>
</dbReference>
<evidence type="ECO:0000256" key="3">
    <source>
        <dbReference type="ARBA" id="ARBA00022989"/>
    </source>
</evidence>
<dbReference type="AlphaFoldDB" id="A0A344UUX7"/>
<organism evidence="5 6">
    <name type="scientific">Acidipropionibacterium virtanenii</name>
    <dbReference type="NCBI Taxonomy" id="2057246"/>
    <lineage>
        <taxon>Bacteria</taxon>
        <taxon>Bacillati</taxon>
        <taxon>Actinomycetota</taxon>
        <taxon>Actinomycetes</taxon>
        <taxon>Propionibacteriales</taxon>
        <taxon>Propionibacteriaceae</taxon>
        <taxon>Acidipropionibacterium</taxon>
    </lineage>
</organism>
<proteinExistence type="predicted"/>